<dbReference type="EMBL" id="JBFSSG010000042">
    <property type="protein sequence ID" value="MEZ8722741.1"/>
    <property type="molecule type" value="Genomic_DNA"/>
</dbReference>
<accession>A0ABV4MZN3</accession>
<gene>
    <name evidence="2" type="ORF">AB6D66_16825</name>
</gene>
<dbReference type="Proteomes" id="UP001570071">
    <property type="component" value="Unassembled WGS sequence"/>
</dbReference>
<dbReference type="RefSeq" id="WP_372124748.1">
    <property type="nucleotide sequence ID" value="NZ_JBFSSG010000042.1"/>
</dbReference>
<reference evidence="2 3" key="1">
    <citation type="journal article" date="2024" name="ISME J.">
        <title>Tailless and filamentous prophages are predominant in marine Vibrio.</title>
        <authorList>
            <person name="Steensen K."/>
            <person name="Seneca J."/>
            <person name="Bartlau N."/>
            <person name="Yu X.A."/>
            <person name="Hussain F.A."/>
            <person name="Polz M.F."/>
        </authorList>
    </citation>
    <scope>NUCLEOTIDE SEQUENCE [LARGE SCALE GENOMIC DNA]</scope>
    <source>
        <strain evidence="2 3">10N.239.312.F12</strain>
    </source>
</reference>
<keyword evidence="1" id="KW-0812">Transmembrane</keyword>
<keyword evidence="3" id="KW-1185">Reference proteome</keyword>
<comment type="caution">
    <text evidence="2">The sequence shown here is derived from an EMBL/GenBank/DDBJ whole genome shotgun (WGS) entry which is preliminary data.</text>
</comment>
<keyword evidence="1" id="KW-1133">Transmembrane helix</keyword>
<name>A0ABV4MZN3_9VIBR</name>
<evidence type="ECO:0000313" key="3">
    <source>
        <dbReference type="Proteomes" id="UP001570071"/>
    </source>
</evidence>
<feature type="transmembrane region" description="Helical" evidence="1">
    <location>
        <begin position="6"/>
        <end position="27"/>
    </location>
</feature>
<organism evidence="2 3">
    <name type="scientific">Vibrio pomeroyi</name>
    <dbReference type="NCBI Taxonomy" id="198832"/>
    <lineage>
        <taxon>Bacteria</taxon>
        <taxon>Pseudomonadati</taxon>
        <taxon>Pseudomonadota</taxon>
        <taxon>Gammaproteobacteria</taxon>
        <taxon>Vibrionales</taxon>
        <taxon>Vibrionaceae</taxon>
        <taxon>Vibrio</taxon>
    </lineage>
</organism>
<evidence type="ECO:0000256" key="1">
    <source>
        <dbReference type="SAM" id="Phobius"/>
    </source>
</evidence>
<keyword evidence="1" id="KW-0472">Membrane</keyword>
<protein>
    <submittedName>
        <fullName evidence="2">Uncharacterized protein</fullName>
    </submittedName>
</protein>
<evidence type="ECO:0000313" key="2">
    <source>
        <dbReference type="EMBL" id="MEZ8722741.1"/>
    </source>
</evidence>
<sequence>MEVSDMISAGALVVATIAAAITMLNHFTSLDVFSLNKSEFNEKNKGMSLYLADSYKWKQDDKTYVSFSIRLINKASRSNGIVNIDLYLDIFDERCVVSTVKLSPADISNPVRLESTQEVICCPITLGEKSATSGWITFEIPKHITKESSIDLYKIVAYTVDDESVSVDTHLVNLV</sequence>
<proteinExistence type="predicted"/>